<dbReference type="Proteomes" id="UP001523219">
    <property type="component" value="Unassembled WGS sequence"/>
</dbReference>
<keyword evidence="3" id="KW-0238">DNA-binding</keyword>
<proteinExistence type="predicted"/>
<feature type="domain" description="HTH merR-type" evidence="5">
    <location>
        <begin position="1"/>
        <end position="68"/>
    </location>
</feature>
<dbReference type="PANTHER" id="PTHR30204">
    <property type="entry name" value="REDOX-CYCLING DRUG-SENSING TRANSCRIPTIONAL ACTIVATOR SOXR"/>
    <property type="match status" value="1"/>
</dbReference>
<evidence type="ECO:0000256" key="3">
    <source>
        <dbReference type="ARBA" id="ARBA00023125"/>
    </source>
</evidence>
<gene>
    <name evidence="6" type="ORF">NGF19_19385</name>
</gene>
<keyword evidence="2" id="KW-0805">Transcription regulation</keyword>
<dbReference type="Gene3D" id="1.10.1660.10">
    <property type="match status" value="1"/>
</dbReference>
<dbReference type="InterPro" id="IPR009061">
    <property type="entry name" value="DNA-bd_dom_put_sf"/>
</dbReference>
<dbReference type="PROSITE" id="PS00552">
    <property type="entry name" value="HTH_MERR_1"/>
    <property type="match status" value="1"/>
</dbReference>
<evidence type="ECO:0000256" key="4">
    <source>
        <dbReference type="ARBA" id="ARBA00023163"/>
    </source>
</evidence>
<keyword evidence="7" id="KW-1185">Reference proteome</keyword>
<comment type="caution">
    <text evidence="6">The sequence shown here is derived from an EMBL/GenBank/DDBJ whole genome shotgun (WGS) entry which is preliminary data.</text>
</comment>
<accession>A0ABT0ZH75</accession>
<dbReference type="InterPro" id="IPR000551">
    <property type="entry name" value="MerR-type_HTH_dom"/>
</dbReference>
<dbReference type="RefSeq" id="WP_252426257.1">
    <property type="nucleotide sequence ID" value="NZ_JAMWMR010000017.1"/>
</dbReference>
<evidence type="ECO:0000313" key="6">
    <source>
        <dbReference type="EMBL" id="MCN9242934.1"/>
    </source>
</evidence>
<dbReference type="EMBL" id="JAMWMR010000017">
    <property type="protein sequence ID" value="MCN9242934.1"/>
    <property type="molecule type" value="Genomic_DNA"/>
</dbReference>
<dbReference type="SMART" id="SM00422">
    <property type="entry name" value="HTH_MERR"/>
    <property type="match status" value="1"/>
</dbReference>
<evidence type="ECO:0000259" key="5">
    <source>
        <dbReference type="PROSITE" id="PS50937"/>
    </source>
</evidence>
<dbReference type="Pfam" id="PF13411">
    <property type="entry name" value="MerR_1"/>
    <property type="match status" value="1"/>
</dbReference>
<organism evidence="6 7">
    <name type="scientific">Streptomyces macrolidinus</name>
    <dbReference type="NCBI Taxonomy" id="2952607"/>
    <lineage>
        <taxon>Bacteria</taxon>
        <taxon>Bacillati</taxon>
        <taxon>Actinomycetota</taxon>
        <taxon>Actinomycetes</taxon>
        <taxon>Kitasatosporales</taxon>
        <taxon>Streptomycetaceae</taxon>
        <taxon>Streptomyces</taxon>
    </lineage>
</organism>
<dbReference type="SUPFAM" id="SSF46955">
    <property type="entry name" value="Putative DNA-binding domain"/>
    <property type="match status" value="1"/>
</dbReference>
<dbReference type="PANTHER" id="PTHR30204:SF69">
    <property type="entry name" value="MERR-FAMILY TRANSCRIPTIONAL REGULATOR"/>
    <property type="match status" value="1"/>
</dbReference>
<evidence type="ECO:0000256" key="1">
    <source>
        <dbReference type="ARBA" id="ARBA00022491"/>
    </source>
</evidence>
<protein>
    <submittedName>
        <fullName evidence="6">MerR family transcriptional regulator</fullName>
    </submittedName>
</protein>
<dbReference type="PRINTS" id="PR00040">
    <property type="entry name" value="HTHMERR"/>
</dbReference>
<keyword evidence="1" id="KW-0678">Repressor</keyword>
<name>A0ABT0ZH75_9ACTN</name>
<sequence length="136" mass="15283">MQIGELSERTGVSRRSIRYYEQKGLLHAHRTDKGWREYSEDAVNAVLNVQGLLQAGLTVDDIQRVAPCLSMDVIDFMSCENADHAIAMYEERLAVIDEKAALLQRHREELTERIAMLRTHSGAGDFAALLKQAQGV</sequence>
<evidence type="ECO:0000313" key="7">
    <source>
        <dbReference type="Proteomes" id="UP001523219"/>
    </source>
</evidence>
<reference evidence="6 7" key="1">
    <citation type="submission" date="2022-05" db="EMBL/GenBank/DDBJ databases">
        <title>Streptomyces sp. nov. RY43-2 isolated from soil of a peat swamp forest.</title>
        <authorList>
            <person name="Kanchanasin P."/>
            <person name="Tanasupawat S."/>
            <person name="Phongsopitanun W."/>
        </authorList>
    </citation>
    <scope>NUCLEOTIDE SEQUENCE [LARGE SCALE GENOMIC DNA]</scope>
    <source>
        <strain evidence="6 7">RY43-2</strain>
    </source>
</reference>
<evidence type="ECO:0000256" key="2">
    <source>
        <dbReference type="ARBA" id="ARBA00023015"/>
    </source>
</evidence>
<dbReference type="PROSITE" id="PS50937">
    <property type="entry name" value="HTH_MERR_2"/>
    <property type="match status" value="1"/>
</dbReference>
<dbReference type="InterPro" id="IPR047057">
    <property type="entry name" value="MerR_fam"/>
</dbReference>
<keyword evidence="4" id="KW-0804">Transcription</keyword>
<dbReference type="CDD" id="cd01282">
    <property type="entry name" value="HTH_MerR-like_sg3"/>
    <property type="match status" value="1"/>
</dbReference>